<dbReference type="GO" id="GO:0046872">
    <property type="term" value="F:metal ion binding"/>
    <property type="evidence" value="ECO:0007669"/>
    <property type="project" value="UniProtKB-KW"/>
</dbReference>
<dbReference type="NCBIfam" id="TIGR01766">
    <property type="entry name" value="IS200/IS605 family accessory protein TnpB-like domain"/>
    <property type="match status" value="1"/>
</dbReference>
<evidence type="ECO:0000256" key="5">
    <source>
        <dbReference type="ARBA" id="ARBA00022833"/>
    </source>
</evidence>
<dbReference type="PANTHER" id="PTHR30405:SF11">
    <property type="entry name" value="RNA-GUIDED DNA ENDONUCLEASE RV2885C-RELATED"/>
    <property type="match status" value="1"/>
</dbReference>
<dbReference type="PANTHER" id="PTHR30405">
    <property type="entry name" value="TRANSPOSASE"/>
    <property type="match status" value="1"/>
</dbReference>
<evidence type="ECO:0000313" key="11">
    <source>
        <dbReference type="EMBL" id="PYE38339.1"/>
    </source>
</evidence>
<comment type="similarity">
    <text evidence="2">In the N-terminal section; belongs to the transposase 2 family.</text>
</comment>
<dbReference type="Pfam" id="PF12323">
    <property type="entry name" value="HTH_OrfB_IS605"/>
    <property type="match status" value="1"/>
</dbReference>
<dbReference type="GO" id="GO:0003677">
    <property type="term" value="F:DNA binding"/>
    <property type="evidence" value="ECO:0007669"/>
    <property type="project" value="UniProtKB-KW"/>
</dbReference>
<keyword evidence="5" id="KW-0862">Zinc</keyword>
<gene>
    <name evidence="11" type="ORF">DFP82_108135</name>
</gene>
<feature type="domain" description="Probable transposase IS891/IS1136/IS1341" evidence="8">
    <location>
        <begin position="167"/>
        <end position="284"/>
    </location>
</feature>
<keyword evidence="4" id="KW-0479">Metal-binding</keyword>
<protein>
    <submittedName>
        <fullName evidence="11">Putative transposase</fullName>
    </submittedName>
</protein>
<dbReference type="RefSeq" id="WP_110923833.1">
    <property type="nucleotide sequence ID" value="NZ_QJSU01000008.1"/>
</dbReference>
<comment type="similarity">
    <text evidence="1">In the C-terminal section; belongs to the transposase 35 family.</text>
</comment>
<evidence type="ECO:0000256" key="1">
    <source>
        <dbReference type="ARBA" id="ARBA00008761"/>
    </source>
</evidence>
<dbReference type="Proteomes" id="UP000247746">
    <property type="component" value="Unassembled WGS sequence"/>
</dbReference>
<keyword evidence="6" id="KW-0238">DNA-binding</keyword>
<reference evidence="11 12" key="1">
    <citation type="submission" date="2018-06" db="EMBL/GenBank/DDBJ databases">
        <title>Genomic Encyclopedia of Type Strains, Phase III (KMG-III): the genomes of soil and plant-associated and newly described type strains.</title>
        <authorList>
            <person name="Whitman W."/>
        </authorList>
    </citation>
    <scope>NUCLEOTIDE SEQUENCE [LARGE SCALE GENOMIC DNA]</scope>
    <source>
        <strain evidence="11 12">CECT 5889</strain>
    </source>
</reference>
<dbReference type="GO" id="GO:0032196">
    <property type="term" value="P:transposition"/>
    <property type="evidence" value="ECO:0007669"/>
    <property type="project" value="UniProtKB-KW"/>
</dbReference>
<evidence type="ECO:0000256" key="6">
    <source>
        <dbReference type="ARBA" id="ARBA00023125"/>
    </source>
</evidence>
<name>A0A2V4UHL4_9GAMM</name>
<feature type="domain" description="Cas12f1-like TNB" evidence="9">
    <location>
        <begin position="295"/>
        <end position="364"/>
    </location>
</feature>
<dbReference type="InterPro" id="IPR051399">
    <property type="entry name" value="RNA-guided_DNA_endo/Transpos"/>
</dbReference>
<dbReference type="Pfam" id="PF01385">
    <property type="entry name" value="OrfB_IS605"/>
    <property type="match status" value="1"/>
</dbReference>
<evidence type="ECO:0000259" key="10">
    <source>
        <dbReference type="Pfam" id="PF12323"/>
    </source>
</evidence>
<feature type="domain" description="Transposase putative helix-turn-helix" evidence="10">
    <location>
        <begin position="5"/>
        <end position="49"/>
    </location>
</feature>
<evidence type="ECO:0000313" key="12">
    <source>
        <dbReference type="Proteomes" id="UP000247746"/>
    </source>
</evidence>
<keyword evidence="7" id="KW-0233">DNA recombination</keyword>
<proteinExistence type="inferred from homology"/>
<organism evidence="11 12">
    <name type="scientific">Psychrobacter fozii</name>
    <dbReference type="NCBI Taxonomy" id="198480"/>
    <lineage>
        <taxon>Bacteria</taxon>
        <taxon>Pseudomonadati</taxon>
        <taxon>Pseudomonadota</taxon>
        <taxon>Gammaproteobacteria</taxon>
        <taxon>Moraxellales</taxon>
        <taxon>Moraxellaceae</taxon>
        <taxon>Psychrobacter</taxon>
    </lineage>
</organism>
<dbReference type="OrthoDB" id="5915636at2"/>
<dbReference type="InterPro" id="IPR001959">
    <property type="entry name" value="Transposase"/>
</dbReference>
<dbReference type="Pfam" id="PF07282">
    <property type="entry name" value="Cas12f1-like_TNB"/>
    <property type="match status" value="1"/>
</dbReference>
<evidence type="ECO:0000256" key="2">
    <source>
        <dbReference type="ARBA" id="ARBA00011044"/>
    </source>
</evidence>
<comment type="caution">
    <text evidence="11">The sequence shown here is derived from an EMBL/GenBank/DDBJ whole genome shotgun (WGS) entry which is preliminary data.</text>
</comment>
<sequence length="384" mass="43384">MPTQILKAHKVRLYPNEDQQIFFAKSFGCSRFIWNKMLGDKIDHYKATKTTLNNTPAQYKKEFEWLKEVDSLALANVQQQLRGAYNKFFKQSSGFPNFKKKGIRDSYTTNNQKGTVAITDSTVKLPKIGHINAKFPDKINGLIKSATINRTPSGRYYVSLLVETIVNALPKTQSNIGIDLGLTDFIVLSDGTKVANPKFLSKLQDKLARAQKILAKRRAIAKADQRKLSESRNYQKQKLKVAKVYEKITNTRKDFLHKLSFNIIKNHDVIAIEDLNVKGMVKNRKLAKAISDSSWSSFTTMLAYKAEWYGKTLVKIDRWYPSSKTCSNCGHLLTKAELPLSVRSWNCPSCLQENDRDLNASINILNQGLLLAKQSKTVGATGLA</sequence>
<evidence type="ECO:0000256" key="4">
    <source>
        <dbReference type="ARBA" id="ARBA00022723"/>
    </source>
</evidence>
<evidence type="ECO:0000256" key="7">
    <source>
        <dbReference type="ARBA" id="ARBA00023172"/>
    </source>
</evidence>
<evidence type="ECO:0000259" key="8">
    <source>
        <dbReference type="Pfam" id="PF01385"/>
    </source>
</evidence>
<keyword evidence="12" id="KW-1185">Reference proteome</keyword>
<dbReference type="InterPro" id="IPR021027">
    <property type="entry name" value="Transposase_put_HTH"/>
</dbReference>
<dbReference type="GO" id="GO:0006310">
    <property type="term" value="P:DNA recombination"/>
    <property type="evidence" value="ECO:0007669"/>
    <property type="project" value="UniProtKB-KW"/>
</dbReference>
<dbReference type="InterPro" id="IPR010095">
    <property type="entry name" value="Cas12f1-like_TNB"/>
</dbReference>
<dbReference type="NCBIfam" id="NF040570">
    <property type="entry name" value="guided_TnpB"/>
    <property type="match status" value="1"/>
</dbReference>
<keyword evidence="3" id="KW-0815">Transposition</keyword>
<dbReference type="EMBL" id="QJSU01000008">
    <property type="protein sequence ID" value="PYE38339.1"/>
    <property type="molecule type" value="Genomic_DNA"/>
</dbReference>
<evidence type="ECO:0000256" key="3">
    <source>
        <dbReference type="ARBA" id="ARBA00022578"/>
    </source>
</evidence>
<dbReference type="InterPro" id="IPR053522">
    <property type="entry name" value="RNA-guided_endonuclease_TnpB"/>
</dbReference>
<evidence type="ECO:0000259" key="9">
    <source>
        <dbReference type="Pfam" id="PF07282"/>
    </source>
</evidence>
<accession>A0A2V4UHL4</accession>
<dbReference type="NCBIfam" id="NF038281">
    <property type="entry name" value="IS200_TnpB"/>
    <property type="match status" value="1"/>
</dbReference>
<dbReference type="AlphaFoldDB" id="A0A2V4UHL4"/>